<proteinExistence type="predicted"/>
<feature type="region of interest" description="Disordered" evidence="7">
    <location>
        <begin position="690"/>
        <end position="717"/>
    </location>
</feature>
<protein>
    <submittedName>
        <fullName evidence="11">GumC family protein</fullName>
    </submittedName>
</protein>
<keyword evidence="5 8" id="KW-0472">Membrane</keyword>
<keyword evidence="12" id="KW-1185">Reference proteome</keyword>
<accession>A0ABU5AGA8</accession>
<evidence type="ECO:0000259" key="9">
    <source>
        <dbReference type="Pfam" id="PF02706"/>
    </source>
</evidence>
<feature type="domain" description="Tyrosine-protein kinase G-rich" evidence="10">
    <location>
        <begin position="367"/>
        <end position="442"/>
    </location>
</feature>
<feature type="compositionally biased region" description="Basic and acidic residues" evidence="7">
    <location>
        <begin position="450"/>
        <end position="461"/>
    </location>
</feature>
<dbReference type="InterPro" id="IPR003856">
    <property type="entry name" value="LPS_length_determ_N"/>
</dbReference>
<dbReference type="PANTHER" id="PTHR32309:SF13">
    <property type="entry name" value="FERRIC ENTEROBACTIN TRANSPORT PROTEIN FEPE"/>
    <property type="match status" value="1"/>
</dbReference>
<dbReference type="RefSeq" id="WP_320319502.1">
    <property type="nucleotide sequence ID" value="NZ_JAVIIP010000001.1"/>
</dbReference>
<name>A0ABU5AGA8_9HYPH</name>
<feature type="coiled-coil region" evidence="6">
    <location>
        <begin position="332"/>
        <end position="366"/>
    </location>
</feature>
<gene>
    <name evidence="11" type="ORF">RFM23_01600</name>
</gene>
<keyword evidence="3 8" id="KW-0812">Transmembrane</keyword>
<dbReference type="Pfam" id="PF02706">
    <property type="entry name" value="Wzz"/>
    <property type="match status" value="1"/>
</dbReference>
<keyword evidence="4 8" id="KW-1133">Transmembrane helix</keyword>
<reference evidence="11 12" key="1">
    <citation type="submission" date="2023-08" db="EMBL/GenBank/DDBJ databases">
        <title>Implementing the SeqCode for naming new Mesorhizobium species isolated from Vachellia karroo root nodules.</title>
        <authorList>
            <person name="Van Lill M."/>
        </authorList>
    </citation>
    <scope>NUCLEOTIDE SEQUENCE [LARGE SCALE GENOMIC DNA]</scope>
    <source>
        <strain evidence="11 12">VK4B</strain>
    </source>
</reference>
<evidence type="ECO:0000313" key="11">
    <source>
        <dbReference type="EMBL" id="MDX8536311.1"/>
    </source>
</evidence>
<dbReference type="InterPro" id="IPR032807">
    <property type="entry name" value="GNVR"/>
</dbReference>
<organism evidence="11 12">
    <name type="scientific">Mesorhizobium abyssinicae</name>
    <dbReference type="NCBI Taxonomy" id="1209958"/>
    <lineage>
        <taxon>Bacteria</taxon>
        <taxon>Pseudomonadati</taxon>
        <taxon>Pseudomonadota</taxon>
        <taxon>Alphaproteobacteria</taxon>
        <taxon>Hyphomicrobiales</taxon>
        <taxon>Phyllobacteriaceae</taxon>
        <taxon>Mesorhizobium</taxon>
    </lineage>
</organism>
<evidence type="ECO:0000256" key="8">
    <source>
        <dbReference type="SAM" id="Phobius"/>
    </source>
</evidence>
<evidence type="ECO:0000313" key="12">
    <source>
        <dbReference type="Proteomes" id="UP001276564"/>
    </source>
</evidence>
<evidence type="ECO:0000259" key="10">
    <source>
        <dbReference type="Pfam" id="PF13807"/>
    </source>
</evidence>
<keyword evidence="2" id="KW-1003">Cell membrane</keyword>
<feature type="domain" description="Polysaccharide chain length determinant N-terminal" evidence="9">
    <location>
        <begin position="15"/>
        <end position="103"/>
    </location>
</feature>
<dbReference type="Pfam" id="PF13807">
    <property type="entry name" value="GNVR"/>
    <property type="match status" value="1"/>
</dbReference>
<dbReference type="EMBL" id="JAVIIP010000001">
    <property type="protein sequence ID" value="MDX8536311.1"/>
    <property type="molecule type" value="Genomic_DNA"/>
</dbReference>
<dbReference type="InterPro" id="IPR050445">
    <property type="entry name" value="Bact_polysacc_biosynth/exp"/>
</dbReference>
<evidence type="ECO:0000256" key="2">
    <source>
        <dbReference type="ARBA" id="ARBA00022475"/>
    </source>
</evidence>
<evidence type="ECO:0000256" key="4">
    <source>
        <dbReference type="ARBA" id="ARBA00022989"/>
    </source>
</evidence>
<evidence type="ECO:0000256" key="6">
    <source>
        <dbReference type="SAM" id="Coils"/>
    </source>
</evidence>
<feature type="transmembrane region" description="Helical" evidence="8">
    <location>
        <begin position="29"/>
        <end position="48"/>
    </location>
</feature>
<sequence>MKPARIDDRALPPLFDIGPLWAILWGRRLLVFAITGAALLLALLYLAVTSPSYTATASILIDPRDARATNFNNVLPGIGADSAAIASQVFVIESQDLLGTVFDSQKLQNDPEFSSRGPISRLMSLFGGTSSQDAAFKRFQKAVSVEREGLTYVINVSFTSPSPEKAARLANAIVDRYKASLAGERETANDDVNSLLNDRIKGLQKDVSDAERAVEDFKSQHRIVDPTDGGTLQSQLDQLTTQLIAAQGDADKAKDRYNQALAAGTSAAGLAKLSEILSSNAAANLRDDYNQRATELANLETMYGPRHPAIGRLRSELDRINRLMAGEAMRIRQQLKANYDLAVQNAAKLQDKLEALRQQSQDSSLAQVQLRQLDSRAQAARTVLDDFLKRAQETSQLQGVQTSEARTISAAAPPLQPTWPKPALLLPVSVLLGLMAGCGLALTLGPVGRPQDDPSIQRRDAPQAVDPAKDGPQAKPRSLPVPADFGEYRLPGVAGGAALANIKAMRKSLFETGNETLSLAVLRLMRQILGRLSDHPKPFVLLVSSMQSSAEARLAGAMVGIGLQRAEQNVLVVEVGDLPHRAGYGSGLFIDGASGLRTVAAGGAAGQGQQSRDRNSLPSILAEAGNAFDFVLVVAPSLGEEGWDPELFAKADLTLFALNRSERASDAAGLIERHLGAGQVERSATLLIAQDSAQPGETRQDVPSKAGDWRRGAIART</sequence>
<evidence type="ECO:0000256" key="3">
    <source>
        <dbReference type="ARBA" id="ARBA00022692"/>
    </source>
</evidence>
<keyword evidence="6" id="KW-0175">Coiled coil</keyword>
<comment type="caution">
    <text evidence="11">The sequence shown here is derived from an EMBL/GenBank/DDBJ whole genome shotgun (WGS) entry which is preliminary data.</text>
</comment>
<feature type="coiled-coil region" evidence="6">
    <location>
        <begin position="193"/>
        <end position="256"/>
    </location>
</feature>
<dbReference type="Proteomes" id="UP001276564">
    <property type="component" value="Unassembled WGS sequence"/>
</dbReference>
<feature type="compositionally biased region" description="Basic and acidic residues" evidence="7">
    <location>
        <begin position="698"/>
        <end position="711"/>
    </location>
</feature>
<evidence type="ECO:0000256" key="1">
    <source>
        <dbReference type="ARBA" id="ARBA00004651"/>
    </source>
</evidence>
<evidence type="ECO:0000256" key="7">
    <source>
        <dbReference type="SAM" id="MobiDB-lite"/>
    </source>
</evidence>
<evidence type="ECO:0000256" key="5">
    <source>
        <dbReference type="ARBA" id="ARBA00023136"/>
    </source>
</evidence>
<dbReference type="PANTHER" id="PTHR32309">
    <property type="entry name" value="TYROSINE-PROTEIN KINASE"/>
    <property type="match status" value="1"/>
</dbReference>
<feature type="region of interest" description="Disordered" evidence="7">
    <location>
        <begin position="449"/>
        <end position="480"/>
    </location>
</feature>
<comment type="subcellular location">
    <subcellularLocation>
        <location evidence="1">Cell membrane</location>
        <topology evidence="1">Multi-pass membrane protein</topology>
    </subcellularLocation>
</comment>